<sequence length="256" mass="28830">MNKLIVGLSSAGVGCSVDGTFVNNISYADDMVLLCPSISALNKLIGICERYAGAHGLRYNTVKSELLVFKAKNKSYKVPPVRLNGTPLKQVHSFKYLGHWVTESLKDDLDLERERRALCVRANMLARRFARCTKQVKITLFKAYCNSLYTCSLWADYTQGAFRALRTQYNNAFRALLGLRRYCSASGMLAEAGVDSFTAIVRKRIASLIHRVRSSSNSLLQSVAARLDVDSAIMRHWSRFHLAKDTHISYFNTIQF</sequence>
<comment type="caution">
    <text evidence="1">The sequence shown here is derived from an EMBL/GenBank/DDBJ whole genome shotgun (WGS) entry which is preliminary data.</text>
</comment>
<evidence type="ECO:0008006" key="3">
    <source>
        <dbReference type="Google" id="ProtNLM"/>
    </source>
</evidence>
<dbReference type="AlphaFoldDB" id="A0ABD0T8J6"/>
<dbReference type="EMBL" id="JBEDNZ010000010">
    <property type="protein sequence ID" value="KAL0832945.1"/>
    <property type="molecule type" value="Genomic_DNA"/>
</dbReference>
<gene>
    <name evidence="1" type="ORF">ABMA28_001080</name>
</gene>
<proteinExistence type="predicted"/>
<evidence type="ECO:0000313" key="1">
    <source>
        <dbReference type="EMBL" id="KAL0832945.1"/>
    </source>
</evidence>
<reference evidence="1 2" key="1">
    <citation type="submission" date="2024-06" db="EMBL/GenBank/DDBJ databases">
        <title>A chromosome-level genome assembly of beet webworm, Loxostege sticticalis.</title>
        <authorList>
            <person name="Zhang Y."/>
        </authorList>
    </citation>
    <scope>NUCLEOTIDE SEQUENCE [LARGE SCALE GENOMIC DNA]</scope>
    <source>
        <strain evidence="1">AQ028</strain>
        <tissue evidence="1">Male pupae</tissue>
    </source>
</reference>
<dbReference type="PANTHER" id="PTHR47027:SF20">
    <property type="entry name" value="REVERSE TRANSCRIPTASE-LIKE PROTEIN WITH RNA-DIRECTED DNA POLYMERASE DOMAIN"/>
    <property type="match status" value="1"/>
</dbReference>
<dbReference type="PROSITE" id="PS51257">
    <property type="entry name" value="PROKAR_LIPOPROTEIN"/>
    <property type="match status" value="1"/>
</dbReference>
<accession>A0ABD0T8J6</accession>
<dbReference type="PANTHER" id="PTHR47027">
    <property type="entry name" value="REVERSE TRANSCRIPTASE DOMAIN-CONTAINING PROTEIN"/>
    <property type="match status" value="1"/>
</dbReference>
<protein>
    <recommendedName>
        <fullName evidence="3">Reverse transcriptase domain-containing protein</fullName>
    </recommendedName>
</protein>
<name>A0ABD0T8J6_LOXSC</name>
<evidence type="ECO:0000313" key="2">
    <source>
        <dbReference type="Proteomes" id="UP001549921"/>
    </source>
</evidence>
<organism evidence="1 2">
    <name type="scientific">Loxostege sticticalis</name>
    <name type="common">Beet webworm moth</name>
    <dbReference type="NCBI Taxonomy" id="481309"/>
    <lineage>
        <taxon>Eukaryota</taxon>
        <taxon>Metazoa</taxon>
        <taxon>Ecdysozoa</taxon>
        <taxon>Arthropoda</taxon>
        <taxon>Hexapoda</taxon>
        <taxon>Insecta</taxon>
        <taxon>Pterygota</taxon>
        <taxon>Neoptera</taxon>
        <taxon>Endopterygota</taxon>
        <taxon>Lepidoptera</taxon>
        <taxon>Glossata</taxon>
        <taxon>Ditrysia</taxon>
        <taxon>Pyraloidea</taxon>
        <taxon>Crambidae</taxon>
        <taxon>Pyraustinae</taxon>
        <taxon>Loxostege</taxon>
    </lineage>
</organism>
<dbReference type="Proteomes" id="UP001549921">
    <property type="component" value="Unassembled WGS sequence"/>
</dbReference>